<keyword evidence="2" id="KW-0677">Repeat</keyword>
<keyword evidence="8" id="KW-1185">Reference proteome</keyword>
<organism evidence="7 8">
    <name type="scientific">Megalurothrips usitatus</name>
    <name type="common">bean blossom thrips</name>
    <dbReference type="NCBI Taxonomy" id="439358"/>
    <lineage>
        <taxon>Eukaryota</taxon>
        <taxon>Metazoa</taxon>
        <taxon>Ecdysozoa</taxon>
        <taxon>Arthropoda</taxon>
        <taxon>Hexapoda</taxon>
        <taxon>Insecta</taxon>
        <taxon>Pterygota</taxon>
        <taxon>Neoptera</taxon>
        <taxon>Paraneoptera</taxon>
        <taxon>Thysanoptera</taxon>
        <taxon>Terebrantia</taxon>
        <taxon>Thripoidea</taxon>
        <taxon>Thripidae</taxon>
        <taxon>Megalurothrips</taxon>
    </lineage>
</organism>
<dbReference type="EMBL" id="JAPTSV010000001">
    <property type="protein sequence ID" value="KAJ1532047.1"/>
    <property type="molecule type" value="Genomic_DNA"/>
</dbReference>
<dbReference type="Pfam" id="PF00515">
    <property type="entry name" value="TPR_1"/>
    <property type="match status" value="1"/>
</dbReference>
<evidence type="ECO:0000259" key="6">
    <source>
        <dbReference type="Pfam" id="PF16546"/>
    </source>
</evidence>
<evidence type="ECO:0000313" key="8">
    <source>
        <dbReference type="Proteomes" id="UP001075354"/>
    </source>
</evidence>
<dbReference type="Pfam" id="PF16546">
    <property type="entry name" value="SGTA_dimer"/>
    <property type="match status" value="1"/>
</dbReference>
<evidence type="ECO:0000256" key="5">
    <source>
        <dbReference type="SAM" id="MobiDB-lite"/>
    </source>
</evidence>
<dbReference type="Proteomes" id="UP001075354">
    <property type="component" value="Chromosome 1"/>
</dbReference>
<dbReference type="InterPro" id="IPR011990">
    <property type="entry name" value="TPR-like_helical_dom_sf"/>
</dbReference>
<proteinExistence type="inferred from homology"/>
<accession>A0AAV7Y0A3</accession>
<comment type="similarity">
    <text evidence="1">Belongs to the SGT family.</text>
</comment>
<dbReference type="PANTHER" id="PTHR45831:SF2">
    <property type="entry name" value="LD24721P"/>
    <property type="match status" value="1"/>
</dbReference>
<evidence type="ECO:0000256" key="3">
    <source>
        <dbReference type="ARBA" id="ARBA00022803"/>
    </source>
</evidence>
<dbReference type="Gene3D" id="1.25.40.10">
    <property type="entry name" value="Tetratricopeptide repeat domain"/>
    <property type="match status" value="1"/>
</dbReference>
<evidence type="ECO:0000256" key="2">
    <source>
        <dbReference type="ARBA" id="ARBA00022737"/>
    </source>
</evidence>
<dbReference type="Gene3D" id="1.20.5.420">
    <property type="entry name" value="Immunoglobulin FC, subunit C"/>
    <property type="match status" value="1"/>
</dbReference>
<dbReference type="GO" id="GO:0006620">
    <property type="term" value="P:post-translational protein targeting to endoplasmic reticulum membrane"/>
    <property type="evidence" value="ECO:0007669"/>
    <property type="project" value="TreeGrafter"/>
</dbReference>
<protein>
    <recommendedName>
        <fullName evidence="6">SGTA homodimerisation domain-containing protein</fullName>
    </recommendedName>
</protein>
<feature type="repeat" description="TPR" evidence="4">
    <location>
        <begin position="87"/>
        <end position="120"/>
    </location>
</feature>
<dbReference type="GO" id="GO:0016020">
    <property type="term" value="C:membrane"/>
    <property type="evidence" value="ECO:0007669"/>
    <property type="project" value="TreeGrafter"/>
</dbReference>
<dbReference type="PANTHER" id="PTHR45831">
    <property type="entry name" value="LD24721P"/>
    <property type="match status" value="1"/>
</dbReference>
<dbReference type="PROSITE" id="PS50005">
    <property type="entry name" value="TPR"/>
    <property type="match status" value="2"/>
</dbReference>
<dbReference type="GO" id="GO:0072380">
    <property type="term" value="C:TRC complex"/>
    <property type="evidence" value="ECO:0007669"/>
    <property type="project" value="TreeGrafter"/>
</dbReference>
<feature type="region of interest" description="Disordered" evidence="5">
    <location>
        <begin position="278"/>
        <end position="310"/>
    </location>
</feature>
<feature type="repeat" description="TPR" evidence="4">
    <location>
        <begin position="155"/>
        <end position="188"/>
    </location>
</feature>
<evidence type="ECO:0000313" key="7">
    <source>
        <dbReference type="EMBL" id="KAJ1532047.1"/>
    </source>
</evidence>
<dbReference type="InterPro" id="IPR047150">
    <property type="entry name" value="SGT"/>
</dbReference>
<dbReference type="Pfam" id="PF13414">
    <property type="entry name" value="TPR_11"/>
    <property type="match status" value="1"/>
</dbReference>
<name>A0AAV7Y0A3_9NEOP</name>
<dbReference type="InterPro" id="IPR032374">
    <property type="entry name" value="SGTA_dimer"/>
</dbReference>
<dbReference type="InterPro" id="IPR019734">
    <property type="entry name" value="TPR_rpt"/>
</dbReference>
<keyword evidence="3 4" id="KW-0802">TPR repeat</keyword>
<comment type="caution">
    <text evidence="7">The sequence shown here is derived from an EMBL/GenBank/DDBJ whole genome shotgun (WGS) entry which is preliminary data.</text>
</comment>
<dbReference type="SMART" id="SM00028">
    <property type="entry name" value="TPR"/>
    <property type="match status" value="3"/>
</dbReference>
<reference evidence="7" key="1">
    <citation type="submission" date="2022-12" db="EMBL/GenBank/DDBJ databases">
        <title>Chromosome-level genome assembly of the bean flower thrips Megalurothrips usitatus.</title>
        <authorList>
            <person name="Ma L."/>
            <person name="Liu Q."/>
            <person name="Li H."/>
            <person name="Cai W."/>
        </authorList>
    </citation>
    <scope>NUCLEOTIDE SEQUENCE</scope>
    <source>
        <strain evidence="7">Cailab_2022a</strain>
    </source>
</reference>
<dbReference type="AlphaFoldDB" id="A0AAV7Y0A3"/>
<dbReference type="SUPFAM" id="SSF48452">
    <property type="entry name" value="TPR-like"/>
    <property type="match status" value="1"/>
</dbReference>
<feature type="domain" description="SGTA homodimerisation" evidence="6">
    <location>
        <begin position="4"/>
        <end position="62"/>
    </location>
</feature>
<evidence type="ECO:0000256" key="1">
    <source>
        <dbReference type="ARBA" id="ARBA00008175"/>
    </source>
</evidence>
<sequence length="310" mass="33171">MSSAKHLVASIVHFLNDQMQNGGLASDAVESLEVAIQCLESAYGVSGADDSLRPTVPLLDIFQDFTGNLDAADDLPPEASPENKAEAEKLKVEGNNLMREEKLEEAIDSYSKAIALDGRNAIFYCNRAAAHSKLNNYQQSIADAKRALKIDATYSKAYARLGLAYASLGQHEDSRDAYARAVELEPDNESYKNNLKLAQEKLSGTSPVLMGGEPNLANLGPIGSMLGNSNLTAMVSQVLAHPYLHDMLNDIVSADPQAGGGAMDALLRAGQQLAAQMQSANPELVEQLRRQMDTQNEQNNGSSDGAPPAP</sequence>
<gene>
    <name evidence="7" type="ORF">ONE63_000678</name>
</gene>
<dbReference type="PROSITE" id="PS50293">
    <property type="entry name" value="TPR_REGION"/>
    <property type="match status" value="1"/>
</dbReference>
<evidence type="ECO:0000256" key="4">
    <source>
        <dbReference type="PROSITE-ProRule" id="PRU00339"/>
    </source>
</evidence>
<dbReference type="GO" id="GO:0060090">
    <property type="term" value="F:molecular adaptor activity"/>
    <property type="evidence" value="ECO:0007669"/>
    <property type="project" value="TreeGrafter"/>
</dbReference>
<feature type="compositionally biased region" description="Polar residues" evidence="5">
    <location>
        <begin position="293"/>
        <end position="303"/>
    </location>
</feature>